<keyword evidence="2" id="KW-0812">Transmembrane</keyword>
<evidence type="ECO:0000256" key="3">
    <source>
        <dbReference type="SAM" id="SignalP"/>
    </source>
</evidence>
<name>A0ABN9U146_9DINO</name>
<comment type="caution">
    <text evidence="4">The sequence shown here is derived from an EMBL/GenBank/DDBJ whole genome shotgun (WGS) entry which is preliminary data.</text>
</comment>
<keyword evidence="5" id="KW-1185">Reference proteome</keyword>
<gene>
    <name evidence="4" type="ORF">PCOR1329_LOCUS43413</name>
</gene>
<reference evidence="4" key="1">
    <citation type="submission" date="2023-10" db="EMBL/GenBank/DDBJ databases">
        <authorList>
            <person name="Chen Y."/>
            <person name="Shah S."/>
            <person name="Dougan E. K."/>
            <person name="Thang M."/>
            <person name="Chan C."/>
        </authorList>
    </citation>
    <scope>NUCLEOTIDE SEQUENCE [LARGE SCALE GENOMIC DNA]</scope>
</reference>
<keyword evidence="2" id="KW-0472">Membrane</keyword>
<dbReference type="Proteomes" id="UP001189429">
    <property type="component" value="Unassembled WGS sequence"/>
</dbReference>
<feature type="chain" id="PRO_5046177128" description="Transmembrane protein" evidence="3">
    <location>
        <begin position="22"/>
        <end position="192"/>
    </location>
</feature>
<evidence type="ECO:0000313" key="4">
    <source>
        <dbReference type="EMBL" id="CAK0851225.1"/>
    </source>
</evidence>
<keyword evidence="2" id="KW-1133">Transmembrane helix</keyword>
<proteinExistence type="predicted"/>
<evidence type="ECO:0000256" key="2">
    <source>
        <dbReference type="SAM" id="Phobius"/>
    </source>
</evidence>
<protein>
    <recommendedName>
        <fullName evidence="6">Transmembrane protein</fullName>
    </recommendedName>
</protein>
<feature type="signal peptide" evidence="3">
    <location>
        <begin position="1"/>
        <end position="21"/>
    </location>
</feature>
<evidence type="ECO:0000313" key="5">
    <source>
        <dbReference type="Proteomes" id="UP001189429"/>
    </source>
</evidence>
<feature type="region of interest" description="Disordered" evidence="1">
    <location>
        <begin position="47"/>
        <end position="67"/>
    </location>
</feature>
<sequence length="192" mass="20281">MRRNMIVSYTWLTCLLTLGHADVRAVRARGRSRDSLLVPLVHGNASWLQQPGADPPPPGAPESSRPLADQLLVPPVSGADVQAEQPVVPVSMLEVQKAPLEDPFSALQAVHATISGTAAAVAGGAARCWEVVAARAEASLDLLSWRLRVFLASLLLASTALCAAGAAYRLGRKDSRADQALRGGSTCAEWWA</sequence>
<feature type="transmembrane region" description="Helical" evidence="2">
    <location>
        <begin position="149"/>
        <end position="168"/>
    </location>
</feature>
<keyword evidence="3" id="KW-0732">Signal</keyword>
<organism evidence="4 5">
    <name type="scientific">Prorocentrum cordatum</name>
    <dbReference type="NCBI Taxonomy" id="2364126"/>
    <lineage>
        <taxon>Eukaryota</taxon>
        <taxon>Sar</taxon>
        <taxon>Alveolata</taxon>
        <taxon>Dinophyceae</taxon>
        <taxon>Prorocentrales</taxon>
        <taxon>Prorocentraceae</taxon>
        <taxon>Prorocentrum</taxon>
    </lineage>
</organism>
<accession>A0ABN9U146</accession>
<evidence type="ECO:0000256" key="1">
    <source>
        <dbReference type="SAM" id="MobiDB-lite"/>
    </source>
</evidence>
<dbReference type="EMBL" id="CAUYUJ010015217">
    <property type="protein sequence ID" value="CAK0851225.1"/>
    <property type="molecule type" value="Genomic_DNA"/>
</dbReference>
<evidence type="ECO:0008006" key="6">
    <source>
        <dbReference type="Google" id="ProtNLM"/>
    </source>
</evidence>